<dbReference type="GO" id="GO:0004252">
    <property type="term" value="F:serine-type endopeptidase activity"/>
    <property type="evidence" value="ECO:0007669"/>
    <property type="project" value="InterPro"/>
</dbReference>
<reference evidence="3 4" key="1">
    <citation type="submission" date="2017-08" db="EMBL/GenBank/DDBJ databases">
        <title>Infants hospitalized years apart are colonized by the same room-sourced microbial strains.</title>
        <authorList>
            <person name="Brooks B."/>
            <person name="Olm M.R."/>
            <person name="Firek B.A."/>
            <person name="Baker R."/>
            <person name="Thomas B.C."/>
            <person name="Morowitz M.J."/>
            <person name="Banfield J.F."/>
        </authorList>
    </citation>
    <scope>NUCLEOTIDE SEQUENCE [LARGE SCALE GENOMIC DNA]</scope>
    <source>
        <strain evidence="3">S2_018_000_R2_101</strain>
    </source>
</reference>
<name>A0A2W5ACV0_9SPHN</name>
<sequence length="185" mass="20174">MTRFGYVMVTYFSIMGVAIASFVPTPLRLVWNASASVPIGLYDLDPPRHLAVGDLVAVMPDKPLADFMVERGYIGRGLPLMKRVAALPGQQVCRTGDAVTVDTVPIGGALDRDRHGRPLPVWQGCRRIADGDIFLMNPSVPDSLDGRYFGPMPARTVIGKATPIYTDEAGDSRFVWRAQTSTTTH</sequence>
<keyword evidence="1" id="KW-0472">Membrane</keyword>
<evidence type="ECO:0000256" key="1">
    <source>
        <dbReference type="SAM" id="Phobius"/>
    </source>
</evidence>
<accession>A0A2W5ACV0</accession>
<comment type="caution">
    <text evidence="3">The sequence shown here is derived from an EMBL/GenBank/DDBJ whole genome shotgun (WGS) entry which is preliminary data.</text>
</comment>
<proteinExistence type="predicted"/>
<feature type="transmembrane region" description="Helical" evidence="1">
    <location>
        <begin position="6"/>
        <end position="23"/>
    </location>
</feature>
<dbReference type="InterPro" id="IPR036286">
    <property type="entry name" value="LexA/Signal_pep-like_sf"/>
</dbReference>
<dbReference type="Gene3D" id="2.10.109.10">
    <property type="entry name" value="Umud Fragment, subunit A"/>
    <property type="match status" value="1"/>
</dbReference>
<dbReference type="EMBL" id="QFNN01000017">
    <property type="protein sequence ID" value="PZO90967.1"/>
    <property type="molecule type" value="Genomic_DNA"/>
</dbReference>
<dbReference type="Proteomes" id="UP000249066">
    <property type="component" value="Unassembled WGS sequence"/>
</dbReference>
<evidence type="ECO:0000259" key="2">
    <source>
        <dbReference type="Pfam" id="PF10502"/>
    </source>
</evidence>
<evidence type="ECO:0000313" key="4">
    <source>
        <dbReference type="Proteomes" id="UP000249066"/>
    </source>
</evidence>
<feature type="domain" description="Peptidase S26" evidence="2">
    <location>
        <begin position="4"/>
        <end position="164"/>
    </location>
</feature>
<dbReference type="SUPFAM" id="SSF51306">
    <property type="entry name" value="LexA/Signal peptidase"/>
    <property type="match status" value="1"/>
</dbReference>
<dbReference type="GO" id="GO:0006465">
    <property type="term" value="P:signal peptide processing"/>
    <property type="evidence" value="ECO:0007669"/>
    <property type="project" value="InterPro"/>
</dbReference>
<keyword evidence="1" id="KW-0812">Transmembrane</keyword>
<gene>
    <name evidence="3" type="ORF">DI623_04955</name>
</gene>
<organism evidence="3 4">
    <name type="scientific">Sphingomonas sanxanigenens</name>
    <dbReference type="NCBI Taxonomy" id="397260"/>
    <lineage>
        <taxon>Bacteria</taxon>
        <taxon>Pseudomonadati</taxon>
        <taxon>Pseudomonadota</taxon>
        <taxon>Alphaproteobacteria</taxon>
        <taxon>Sphingomonadales</taxon>
        <taxon>Sphingomonadaceae</taxon>
        <taxon>Sphingomonas</taxon>
    </lineage>
</organism>
<keyword evidence="1" id="KW-1133">Transmembrane helix</keyword>
<dbReference type="InterPro" id="IPR019533">
    <property type="entry name" value="Peptidase_S26"/>
</dbReference>
<dbReference type="AlphaFoldDB" id="A0A2W5ACV0"/>
<protein>
    <submittedName>
        <fullName evidence="3">S26 family signal peptidase</fullName>
    </submittedName>
</protein>
<evidence type="ECO:0000313" key="3">
    <source>
        <dbReference type="EMBL" id="PZO90967.1"/>
    </source>
</evidence>
<dbReference type="Pfam" id="PF10502">
    <property type="entry name" value="Peptidase_S26"/>
    <property type="match status" value="1"/>
</dbReference>